<dbReference type="GO" id="GO:0004301">
    <property type="term" value="F:epoxide hydrolase activity"/>
    <property type="evidence" value="ECO:0007669"/>
    <property type="project" value="TreeGrafter"/>
</dbReference>
<protein>
    <submittedName>
        <fullName evidence="3">Alpha/Beta hydrolase protein</fullName>
    </submittedName>
</protein>
<name>A0AAD4QLA5_9AGAM</name>
<dbReference type="Pfam" id="PF00561">
    <property type="entry name" value="Abhydrolase_1"/>
    <property type="match status" value="1"/>
</dbReference>
<reference evidence="3" key="1">
    <citation type="journal article" date="2022" name="New Phytol.">
        <title>Evolutionary transition to the ectomycorrhizal habit in the genomes of a hyperdiverse lineage of mushroom-forming fungi.</title>
        <authorList>
            <person name="Looney B."/>
            <person name="Miyauchi S."/>
            <person name="Morin E."/>
            <person name="Drula E."/>
            <person name="Courty P.E."/>
            <person name="Kohler A."/>
            <person name="Kuo A."/>
            <person name="LaButti K."/>
            <person name="Pangilinan J."/>
            <person name="Lipzen A."/>
            <person name="Riley R."/>
            <person name="Andreopoulos W."/>
            <person name="He G."/>
            <person name="Johnson J."/>
            <person name="Nolan M."/>
            <person name="Tritt A."/>
            <person name="Barry K.W."/>
            <person name="Grigoriev I.V."/>
            <person name="Nagy L.G."/>
            <person name="Hibbett D."/>
            <person name="Henrissat B."/>
            <person name="Matheny P.B."/>
            <person name="Labbe J."/>
            <person name="Martin F.M."/>
        </authorList>
    </citation>
    <scope>NUCLEOTIDE SEQUENCE</scope>
    <source>
        <strain evidence="3">BPL690</strain>
    </source>
</reference>
<sequence length="299" mass="33762">MPQVELNNITVDGVNVFYRSAGSPTAPVLLLLHGFPTSSFQFRQLIPLLAPKFRILAPDLPGFGFTEVPAELKYQFTFDNLSLTIEAFLDALKVDKFAVYIFDYGSPTAFRIAVRHPNRVTAIITQNGNAYEEGLGKDFWKSIKNYWASSSEFTTSSPEAQALVPFLQLGPTKWQYTNGVPEHLLSRIAPETYTLDAALLSREGQTESNLSLFFDYRTNIDSYPRWQEYLRTSGVPVLALWGQNDVIFIKAGAEAFARDVKEKDFVLDYVDSGHFPLETHVEHYAEKIDQFLSARILKA</sequence>
<dbReference type="PRINTS" id="PR00111">
    <property type="entry name" value="ABHYDROLASE"/>
</dbReference>
<feature type="domain" description="AB hydrolase-1" evidence="2">
    <location>
        <begin position="27"/>
        <end position="280"/>
    </location>
</feature>
<evidence type="ECO:0000256" key="1">
    <source>
        <dbReference type="ARBA" id="ARBA00022801"/>
    </source>
</evidence>
<evidence type="ECO:0000313" key="3">
    <source>
        <dbReference type="EMBL" id="KAI0296114.1"/>
    </source>
</evidence>
<dbReference type="InterPro" id="IPR000073">
    <property type="entry name" value="AB_hydrolase_1"/>
</dbReference>
<dbReference type="PRINTS" id="PR00412">
    <property type="entry name" value="EPOXHYDRLASE"/>
</dbReference>
<organism evidence="3 4">
    <name type="scientific">Multifurca ochricompacta</name>
    <dbReference type="NCBI Taxonomy" id="376703"/>
    <lineage>
        <taxon>Eukaryota</taxon>
        <taxon>Fungi</taxon>
        <taxon>Dikarya</taxon>
        <taxon>Basidiomycota</taxon>
        <taxon>Agaricomycotina</taxon>
        <taxon>Agaricomycetes</taxon>
        <taxon>Russulales</taxon>
        <taxon>Russulaceae</taxon>
        <taxon>Multifurca</taxon>
    </lineage>
</organism>
<accession>A0AAD4QLA5</accession>
<evidence type="ECO:0000313" key="4">
    <source>
        <dbReference type="Proteomes" id="UP001203297"/>
    </source>
</evidence>
<gene>
    <name evidence="3" type="ORF">B0F90DRAFT_1747391</name>
</gene>
<dbReference type="AlphaFoldDB" id="A0AAD4QLA5"/>
<keyword evidence="4" id="KW-1185">Reference proteome</keyword>
<dbReference type="Gene3D" id="3.40.50.1820">
    <property type="entry name" value="alpha/beta hydrolase"/>
    <property type="match status" value="1"/>
</dbReference>
<proteinExistence type="predicted"/>
<dbReference type="Proteomes" id="UP001203297">
    <property type="component" value="Unassembled WGS sequence"/>
</dbReference>
<dbReference type="InterPro" id="IPR029058">
    <property type="entry name" value="AB_hydrolase_fold"/>
</dbReference>
<comment type="caution">
    <text evidence="3">The sequence shown here is derived from an EMBL/GenBank/DDBJ whole genome shotgun (WGS) entry which is preliminary data.</text>
</comment>
<dbReference type="PANTHER" id="PTHR42977:SF3">
    <property type="entry name" value="AB HYDROLASE-1 DOMAIN-CONTAINING PROTEIN"/>
    <property type="match status" value="1"/>
</dbReference>
<dbReference type="InterPro" id="IPR000639">
    <property type="entry name" value="Epox_hydrolase-like"/>
</dbReference>
<dbReference type="PANTHER" id="PTHR42977">
    <property type="entry name" value="HYDROLASE-RELATED"/>
    <property type="match status" value="1"/>
</dbReference>
<dbReference type="SUPFAM" id="SSF53474">
    <property type="entry name" value="alpha/beta-Hydrolases"/>
    <property type="match status" value="1"/>
</dbReference>
<keyword evidence="1 3" id="KW-0378">Hydrolase</keyword>
<dbReference type="EMBL" id="WTXG01000051">
    <property type="protein sequence ID" value="KAI0296114.1"/>
    <property type="molecule type" value="Genomic_DNA"/>
</dbReference>
<evidence type="ECO:0000259" key="2">
    <source>
        <dbReference type="Pfam" id="PF00561"/>
    </source>
</evidence>
<dbReference type="InterPro" id="IPR051340">
    <property type="entry name" value="Haloalkane_dehalogenase"/>
</dbReference>